<protein>
    <recommendedName>
        <fullName evidence="4">Secreted protein</fullName>
    </recommendedName>
</protein>
<reference evidence="3" key="1">
    <citation type="journal article" date="2019" name="Int. J. Syst. Evol. Microbiol.">
        <title>The Global Catalogue of Microorganisms (GCM) 10K type strain sequencing project: providing services to taxonomists for standard genome sequencing and annotation.</title>
        <authorList>
            <consortium name="The Broad Institute Genomics Platform"/>
            <consortium name="The Broad Institute Genome Sequencing Center for Infectious Disease"/>
            <person name="Wu L."/>
            <person name="Ma J."/>
        </authorList>
    </citation>
    <scope>NUCLEOTIDE SEQUENCE [LARGE SCALE GENOMIC DNA]</scope>
    <source>
        <strain evidence="3">KCTC 42182</strain>
    </source>
</reference>
<organism evidence="2 3">
    <name type="scientific">Ferrovibrio xuzhouensis</name>
    <dbReference type="NCBI Taxonomy" id="1576914"/>
    <lineage>
        <taxon>Bacteria</taxon>
        <taxon>Pseudomonadati</taxon>
        <taxon>Pseudomonadota</taxon>
        <taxon>Alphaproteobacteria</taxon>
        <taxon>Rhodospirillales</taxon>
        <taxon>Rhodospirillaceae</taxon>
        <taxon>Ferrovibrio</taxon>
    </lineage>
</organism>
<evidence type="ECO:0000256" key="1">
    <source>
        <dbReference type="SAM" id="MobiDB-lite"/>
    </source>
</evidence>
<dbReference type="Proteomes" id="UP001595711">
    <property type="component" value="Unassembled WGS sequence"/>
</dbReference>
<sequence>MEKGLCRQRHRPLYFQILLFCCDDFASAEDAEQIQQDDDRDRNPQEPEQNATHEILLSKNRMQLGCVMMMQLLSGFSMVCARRI</sequence>
<evidence type="ECO:0008006" key="4">
    <source>
        <dbReference type="Google" id="ProtNLM"/>
    </source>
</evidence>
<evidence type="ECO:0000313" key="3">
    <source>
        <dbReference type="Proteomes" id="UP001595711"/>
    </source>
</evidence>
<accession>A0ABV7VI56</accession>
<feature type="region of interest" description="Disordered" evidence="1">
    <location>
        <begin position="32"/>
        <end position="54"/>
    </location>
</feature>
<dbReference type="RefSeq" id="WP_379728710.1">
    <property type="nucleotide sequence ID" value="NZ_JBHRYJ010000004.1"/>
</dbReference>
<proteinExistence type="predicted"/>
<gene>
    <name evidence="2" type="ORF">ACFOOQ_16585</name>
</gene>
<keyword evidence="3" id="KW-1185">Reference proteome</keyword>
<evidence type="ECO:0000313" key="2">
    <source>
        <dbReference type="EMBL" id="MFC3677175.1"/>
    </source>
</evidence>
<name>A0ABV7VI56_9PROT</name>
<dbReference type="EMBL" id="JBHRYJ010000004">
    <property type="protein sequence ID" value="MFC3677175.1"/>
    <property type="molecule type" value="Genomic_DNA"/>
</dbReference>
<comment type="caution">
    <text evidence="2">The sequence shown here is derived from an EMBL/GenBank/DDBJ whole genome shotgun (WGS) entry which is preliminary data.</text>
</comment>